<gene>
    <name evidence="7" type="primary">PARPA_13339.1 scaffold 46779</name>
</gene>
<evidence type="ECO:0000313" key="7">
    <source>
        <dbReference type="EMBL" id="CEP19027.1"/>
    </source>
</evidence>
<dbReference type="PANTHER" id="PTHR11721:SF3">
    <property type="entry name" value="LARGE RIBOSOMAL SUBUNIT PROTEIN UL15"/>
    <property type="match status" value="1"/>
</dbReference>
<feature type="compositionally biased region" description="Basic residues" evidence="5">
    <location>
        <begin position="217"/>
        <end position="226"/>
    </location>
</feature>
<dbReference type="PANTHER" id="PTHR11721">
    <property type="entry name" value="60S RIBOSOMAL PROTEIN L27A"/>
    <property type="match status" value="1"/>
</dbReference>
<dbReference type="InterPro" id="IPR021131">
    <property type="entry name" value="Ribosomal_uL15/eL18"/>
</dbReference>
<reference evidence="7 8" key="1">
    <citation type="submission" date="2014-09" db="EMBL/GenBank/DDBJ databases">
        <authorList>
            <person name="Ellenberger Sabrina"/>
        </authorList>
    </citation>
    <scope>NUCLEOTIDE SEQUENCE [LARGE SCALE GENOMIC DNA]</scope>
    <source>
        <strain evidence="7 8">CBS 412.66</strain>
    </source>
</reference>
<protein>
    <recommendedName>
        <fullName evidence="6">Large ribosomal subunit protein uL15/eL18 domain-containing protein</fullName>
    </recommendedName>
</protein>
<dbReference type="EMBL" id="LN734001">
    <property type="protein sequence ID" value="CEP19027.1"/>
    <property type="molecule type" value="Genomic_DNA"/>
</dbReference>
<sequence length="341" mass="38939">MDVKQAFEYFGLLEQQFWKNLDHRLIEQITFAGELKPEDMLLYGEFGFTVLGLKPAMLVEFCTDSVNKLYLETVVEPVLFALKTKTLHYHVIQHVETPESNLNGCILLYQIKQSSLQELAFILSNTTTVLKVTEESMATILDYPGHLPSTEKEIASMLSVIYFDDRPNKKELIALTSFAIQNSERERTLAHFKRYHDPTRLHHNRKKRGHVSAGHGRVGKHRKHPGGRGLAGGQHHHRINMDKYHPGYFGKVGMRHFHLKNNVNWRPIVNLDKIWTLAGEGVREQYKNTEKVPVIDALQKGYGKVLAKGTISQPVIVRTRFVSRLAEKKIKEAGGVVELIA</sequence>
<keyword evidence="8" id="KW-1185">Reference proteome</keyword>
<dbReference type="InterPro" id="IPR001196">
    <property type="entry name" value="Ribosomal_uL15_CS"/>
</dbReference>
<keyword evidence="2 4" id="KW-0689">Ribosomal protein</keyword>
<name>A0A0B7NNQ5_9FUNG</name>
<keyword evidence="3 4" id="KW-0687">Ribonucleoprotein</keyword>
<evidence type="ECO:0000256" key="3">
    <source>
        <dbReference type="ARBA" id="ARBA00023274"/>
    </source>
</evidence>
<dbReference type="GO" id="GO:0003735">
    <property type="term" value="F:structural constituent of ribosome"/>
    <property type="evidence" value="ECO:0007669"/>
    <property type="project" value="InterPro"/>
</dbReference>
<evidence type="ECO:0000256" key="5">
    <source>
        <dbReference type="SAM" id="MobiDB-lite"/>
    </source>
</evidence>
<dbReference type="SUPFAM" id="SSF52080">
    <property type="entry name" value="Ribosomal proteins L15p and L18e"/>
    <property type="match status" value="1"/>
</dbReference>
<evidence type="ECO:0000313" key="8">
    <source>
        <dbReference type="Proteomes" id="UP000054107"/>
    </source>
</evidence>
<proteinExistence type="inferred from homology"/>
<dbReference type="Pfam" id="PF00828">
    <property type="entry name" value="Ribosomal_L27A"/>
    <property type="match status" value="1"/>
</dbReference>
<evidence type="ECO:0000259" key="6">
    <source>
        <dbReference type="Pfam" id="PF00828"/>
    </source>
</evidence>
<dbReference type="OrthoDB" id="61900at2759"/>
<dbReference type="AlphaFoldDB" id="A0A0B7NNQ5"/>
<evidence type="ECO:0000256" key="1">
    <source>
        <dbReference type="ARBA" id="ARBA00007320"/>
    </source>
</evidence>
<evidence type="ECO:0000256" key="4">
    <source>
        <dbReference type="RuleBase" id="RU003888"/>
    </source>
</evidence>
<dbReference type="STRING" id="35722.A0A0B7NNQ5"/>
<comment type="similarity">
    <text evidence="1 4">Belongs to the universal ribosomal protein uL15 family.</text>
</comment>
<dbReference type="PROSITE" id="PS00475">
    <property type="entry name" value="RIBOSOMAL_L15"/>
    <property type="match status" value="1"/>
</dbReference>
<dbReference type="Proteomes" id="UP000054107">
    <property type="component" value="Unassembled WGS sequence"/>
</dbReference>
<accession>A0A0B7NNQ5</accession>
<dbReference type="InterPro" id="IPR036227">
    <property type="entry name" value="Ribosomal_uL15/eL18_sf"/>
</dbReference>
<feature type="domain" description="Large ribosomal subunit protein uL15/eL18" evidence="6">
    <location>
        <begin position="268"/>
        <end position="338"/>
    </location>
</feature>
<dbReference type="Gene3D" id="3.100.10.10">
    <property type="match status" value="1"/>
</dbReference>
<feature type="region of interest" description="Disordered" evidence="5">
    <location>
        <begin position="202"/>
        <end position="235"/>
    </location>
</feature>
<evidence type="ECO:0000256" key="2">
    <source>
        <dbReference type="ARBA" id="ARBA00022980"/>
    </source>
</evidence>
<dbReference type="GO" id="GO:0006412">
    <property type="term" value="P:translation"/>
    <property type="evidence" value="ECO:0007669"/>
    <property type="project" value="InterPro"/>
</dbReference>
<dbReference type="GO" id="GO:0022625">
    <property type="term" value="C:cytosolic large ribosomal subunit"/>
    <property type="evidence" value="ECO:0007669"/>
    <property type="project" value="TreeGrafter"/>
</dbReference>
<organism evidence="7 8">
    <name type="scientific">Parasitella parasitica</name>
    <dbReference type="NCBI Taxonomy" id="35722"/>
    <lineage>
        <taxon>Eukaryota</taxon>
        <taxon>Fungi</taxon>
        <taxon>Fungi incertae sedis</taxon>
        <taxon>Mucoromycota</taxon>
        <taxon>Mucoromycotina</taxon>
        <taxon>Mucoromycetes</taxon>
        <taxon>Mucorales</taxon>
        <taxon>Mucorineae</taxon>
        <taxon>Mucoraceae</taxon>
        <taxon>Parasitella</taxon>
    </lineage>
</organism>